<keyword evidence="1" id="KW-0732">Signal</keyword>
<organism evidence="2 3">
    <name type="scientific">Candidatus Ozemobacter sibiricus</name>
    <dbReference type="NCBI Taxonomy" id="2268124"/>
    <lineage>
        <taxon>Bacteria</taxon>
        <taxon>Candidatus Ozemobacteria</taxon>
        <taxon>Candidatus Ozemobacterales</taxon>
        <taxon>Candidatus Ozemobacteraceae</taxon>
        <taxon>Candidatus Ozemobacter</taxon>
    </lineage>
</organism>
<reference evidence="2 3" key="1">
    <citation type="submission" date="2018-05" db="EMBL/GenBank/DDBJ databases">
        <title>A metagenomic window into the 2 km-deep terrestrial subsurface aquifer revealed taxonomically and functionally diverse microbial community comprising novel uncultured bacterial lineages.</title>
        <authorList>
            <person name="Kadnikov V.V."/>
            <person name="Mardanov A.V."/>
            <person name="Beletsky A.V."/>
            <person name="Banks D."/>
            <person name="Pimenov N.V."/>
            <person name="Frank Y.A."/>
            <person name="Karnachuk O.V."/>
            <person name="Ravin N.V."/>
        </authorList>
    </citation>
    <scope>NUCLEOTIDE SEQUENCE [LARGE SCALE GENOMIC DNA]</scope>
    <source>
        <strain evidence="2">BY5</strain>
    </source>
</reference>
<gene>
    <name evidence="2" type="ORF">OZSIB_3334</name>
</gene>
<evidence type="ECO:0000313" key="3">
    <source>
        <dbReference type="Proteomes" id="UP000252355"/>
    </source>
</evidence>
<evidence type="ECO:0000256" key="1">
    <source>
        <dbReference type="SAM" id="SignalP"/>
    </source>
</evidence>
<dbReference type="AlphaFoldDB" id="A0A367ZDQ3"/>
<accession>A0A367ZDQ3</accession>
<comment type="caution">
    <text evidence="2">The sequence shown here is derived from an EMBL/GenBank/DDBJ whole genome shotgun (WGS) entry which is preliminary data.</text>
</comment>
<feature type="signal peptide" evidence="1">
    <location>
        <begin position="1"/>
        <end position="21"/>
    </location>
</feature>
<evidence type="ECO:0000313" key="2">
    <source>
        <dbReference type="EMBL" id="RCK75987.1"/>
    </source>
</evidence>
<protein>
    <submittedName>
        <fullName evidence="2">Uncharacterized protein</fullName>
    </submittedName>
</protein>
<dbReference type="Proteomes" id="UP000252355">
    <property type="component" value="Unassembled WGS sequence"/>
</dbReference>
<proteinExistence type="predicted"/>
<sequence>MIALAILATALLAYSAGIAQAQTSEQIPRILRTQERIMRAAEALERNLNRPDAQNRIDQLVTEARDLITLLENSRWAILHSQSREARTVRELTKKAHFALVTGRDLETARAHMRTVCSLTTTMLNQTMHTGMR</sequence>
<name>A0A367ZDQ3_9BACT</name>
<dbReference type="EMBL" id="QOQW01000036">
    <property type="protein sequence ID" value="RCK75987.1"/>
    <property type="molecule type" value="Genomic_DNA"/>
</dbReference>
<feature type="chain" id="PRO_5016918589" evidence="1">
    <location>
        <begin position="22"/>
        <end position="133"/>
    </location>
</feature>